<name>A0A1H8U0H3_9ACTN</name>
<proteinExistence type="predicted"/>
<gene>
    <name evidence="2" type="ORF">SAMN05660991_02596</name>
</gene>
<accession>A0A1H8U0H3</accession>
<dbReference type="EMBL" id="FOEE01000007">
    <property type="protein sequence ID" value="SEO96762.1"/>
    <property type="molecule type" value="Genomic_DNA"/>
</dbReference>
<keyword evidence="3" id="KW-1185">Reference proteome</keyword>
<feature type="transmembrane region" description="Helical" evidence="1">
    <location>
        <begin position="93"/>
        <end position="112"/>
    </location>
</feature>
<keyword evidence="1" id="KW-1133">Transmembrane helix</keyword>
<dbReference type="AlphaFoldDB" id="A0A1H8U0H3"/>
<evidence type="ECO:0000256" key="1">
    <source>
        <dbReference type="SAM" id="Phobius"/>
    </source>
</evidence>
<organism evidence="2 3">
    <name type="scientific">Trujillonella endophytica</name>
    <dbReference type="NCBI Taxonomy" id="673521"/>
    <lineage>
        <taxon>Bacteria</taxon>
        <taxon>Bacillati</taxon>
        <taxon>Actinomycetota</taxon>
        <taxon>Actinomycetes</taxon>
        <taxon>Geodermatophilales</taxon>
        <taxon>Geodermatophilaceae</taxon>
        <taxon>Trujillonella</taxon>
    </lineage>
</organism>
<keyword evidence="1" id="KW-0812">Transmembrane</keyword>
<feature type="transmembrane region" description="Helical" evidence="1">
    <location>
        <begin position="41"/>
        <end position="60"/>
    </location>
</feature>
<keyword evidence="1" id="KW-0472">Membrane</keyword>
<feature type="transmembrane region" description="Helical" evidence="1">
    <location>
        <begin position="7"/>
        <end position="29"/>
    </location>
</feature>
<evidence type="ECO:0000313" key="2">
    <source>
        <dbReference type="EMBL" id="SEO96762.1"/>
    </source>
</evidence>
<feature type="transmembrane region" description="Helical" evidence="1">
    <location>
        <begin position="67"/>
        <end position="87"/>
    </location>
</feature>
<sequence length="131" mass="13224">MPWQAAVAAGVGLFGVVPLAFTVFVIYALGGLDSDTARDPWIYPLFLAPLLVLVGSLLLLAGRSRVWLVVGAAAAVGAGLTIIGVGSSAGEPVGAWPLLLALCPVVAAAIALRPPVGRWLAGRPGRVPPPA</sequence>
<dbReference type="Proteomes" id="UP000198960">
    <property type="component" value="Unassembled WGS sequence"/>
</dbReference>
<reference evidence="3" key="1">
    <citation type="submission" date="2016-10" db="EMBL/GenBank/DDBJ databases">
        <authorList>
            <person name="Varghese N."/>
            <person name="Submissions S."/>
        </authorList>
    </citation>
    <scope>NUCLEOTIDE SEQUENCE [LARGE SCALE GENOMIC DNA]</scope>
    <source>
        <strain evidence="3">DSM 45413</strain>
    </source>
</reference>
<protein>
    <submittedName>
        <fullName evidence="2">Uncharacterized protein</fullName>
    </submittedName>
</protein>
<dbReference type="STRING" id="673521.SAMN05660991_02596"/>
<evidence type="ECO:0000313" key="3">
    <source>
        <dbReference type="Proteomes" id="UP000198960"/>
    </source>
</evidence>